<evidence type="ECO:0000313" key="2">
    <source>
        <dbReference type="Ensembl" id="ENSCPGP00000017583.1"/>
    </source>
</evidence>
<reference evidence="2" key="1">
    <citation type="submission" date="2025-08" db="UniProtKB">
        <authorList>
            <consortium name="Ensembl"/>
        </authorList>
    </citation>
    <scope>IDENTIFICATION</scope>
</reference>
<dbReference type="PANTHER" id="PTHR43658:SF14">
    <property type="entry name" value="2,4-DIENOYL-COA REDUCTASE [(3E)-ENOYL-COA-PRODUCING], MITOCHONDRIAL"/>
    <property type="match status" value="1"/>
</dbReference>
<dbReference type="GO" id="GO:0005739">
    <property type="term" value="C:mitochondrion"/>
    <property type="evidence" value="ECO:0007669"/>
    <property type="project" value="TreeGrafter"/>
</dbReference>
<organism evidence="2 3">
    <name type="scientific">Calidris pygmaea</name>
    <name type="common">Spoon-billed sandpiper</name>
    <dbReference type="NCBI Taxonomy" id="425635"/>
    <lineage>
        <taxon>Eukaryota</taxon>
        <taxon>Metazoa</taxon>
        <taxon>Chordata</taxon>
        <taxon>Craniata</taxon>
        <taxon>Vertebrata</taxon>
        <taxon>Euteleostomi</taxon>
        <taxon>Archelosauria</taxon>
        <taxon>Archosauria</taxon>
        <taxon>Dinosauria</taxon>
        <taxon>Saurischia</taxon>
        <taxon>Theropoda</taxon>
        <taxon>Coelurosauria</taxon>
        <taxon>Aves</taxon>
        <taxon>Neognathae</taxon>
        <taxon>Neoaves</taxon>
        <taxon>Charadriiformes</taxon>
        <taxon>Scolopacidae</taxon>
        <taxon>Calidris</taxon>
    </lineage>
</organism>
<evidence type="ECO:0000256" key="1">
    <source>
        <dbReference type="ARBA" id="ARBA00023002"/>
    </source>
</evidence>
<dbReference type="InterPro" id="IPR002347">
    <property type="entry name" value="SDR_fam"/>
</dbReference>
<protein>
    <submittedName>
        <fullName evidence="2">2,4-dienoyl-CoA reductase 1</fullName>
    </submittedName>
</protein>
<dbReference type="SUPFAM" id="SSF51735">
    <property type="entry name" value="NAD(P)-binding Rossmann-fold domains"/>
    <property type="match status" value="1"/>
</dbReference>
<dbReference type="Pfam" id="PF00106">
    <property type="entry name" value="adh_short"/>
    <property type="match status" value="1"/>
</dbReference>
<dbReference type="GO" id="GO:0008670">
    <property type="term" value="F:2,4-dienoyl-CoA reductase (NADPH) activity"/>
    <property type="evidence" value="ECO:0007669"/>
    <property type="project" value="TreeGrafter"/>
</dbReference>
<dbReference type="Gene3D" id="3.40.50.720">
    <property type="entry name" value="NAD(P)-binding Rossmann-like Domain"/>
    <property type="match status" value="1"/>
</dbReference>
<evidence type="ECO:0000313" key="3">
    <source>
        <dbReference type="Proteomes" id="UP000694419"/>
    </source>
</evidence>
<dbReference type="Ensembl" id="ENSCPGT00000019233.1">
    <property type="protein sequence ID" value="ENSCPGP00000017583.1"/>
    <property type="gene ID" value="ENSCPGG00000012313.1"/>
</dbReference>
<sequence length="123" mass="12535">GAPAAGAWGDGRAGPRAAPPFFSRGPNVLLQDSSAPQAAFFSPVQKVMLPPNTFQGKVAFITGGGTGLGKGMTTALSSLGATCVIASRKLDVLKGTAEEISSKTGNKVHAIQYYVLVKSLQSS</sequence>
<dbReference type="AlphaFoldDB" id="A0A8C3K3I2"/>
<accession>A0A8C3K3I2</accession>
<keyword evidence="1" id="KW-0560">Oxidoreductase</keyword>
<dbReference type="Proteomes" id="UP000694419">
    <property type="component" value="Unplaced"/>
</dbReference>
<keyword evidence="3" id="KW-1185">Reference proteome</keyword>
<proteinExistence type="predicted"/>
<dbReference type="GO" id="GO:0006635">
    <property type="term" value="P:fatty acid beta-oxidation"/>
    <property type="evidence" value="ECO:0007669"/>
    <property type="project" value="TreeGrafter"/>
</dbReference>
<reference evidence="2" key="2">
    <citation type="submission" date="2025-09" db="UniProtKB">
        <authorList>
            <consortium name="Ensembl"/>
        </authorList>
    </citation>
    <scope>IDENTIFICATION</scope>
</reference>
<dbReference type="PANTHER" id="PTHR43658">
    <property type="entry name" value="SHORT-CHAIN DEHYDROGENASE/REDUCTASE"/>
    <property type="match status" value="1"/>
</dbReference>
<name>A0A8C3K3I2_9CHAR</name>
<dbReference type="InterPro" id="IPR036291">
    <property type="entry name" value="NAD(P)-bd_dom_sf"/>
</dbReference>